<organism evidence="1 2">
    <name type="scientific">Malassezia furfur</name>
    <name type="common">Pityriasis versicolor infection agent</name>
    <name type="synonym">Pityrosporum furfur</name>
    <dbReference type="NCBI Taxonomy" id="55194"/>
    <lineage>
        <taxon>Eukaryota</taxon>
        <taxon>Fungi</taxon>
        <taxon>Dikarya</taxon>
        <taxon>Basidiomycota</taxon>
        <taxon>Ustilaginomycotina</taxon>
        <taxon>Malasseziomycetes</taxon>
        <taxon>Malasseziales</taxon>
        <taxon>Malasseziaceae</taxon>
        <taxon>Malassezia</taxon>
    </lineage>
</organism>
<accession>A0ABY8EKX4</accession>
<dbReference type="EMBL" id="CP046234">
    <property type="protein sequence ID" value="WFD46256.1"/>
    <property type="molecule type" value="Genomic_DNA"/>
</dbReference>
<protein>
    <recommendedName>
        <fullName evidence="3">PH domain-containing protein</fullName>
    </recommendedName>
</protein>
<gene>
    <name evidence="1" type="ORF">GLX27_000888</name>
</gene>
<proteinExistence type="predicted"/>
<name>A0ABY8EKX4_MALFU</name>
<evidence type="ECO:0000313" key="1">
    <source>
        <dbReference type="EMBL" id="WFD46256.1"/>
    </source>
</evidence>
<dbReference type="InterPro" id="IPR011993">
    <property type="entry name" value="PH-like_dom_sf"/>
</dbReference>
<keyword evidence="2" id="KW-1185">Reference proteome</keyword>
<reference evidence="1 2" key="1">
    <citation type="journal article" date="2020" name="Elife">
        <title>Loss of centromere function drives karyotype evolution in closely related Malassezia species.</title>
        <authorList>
            <person name="Sankaranarayanan S.R."/>
            <person name="Ianiri G."/>
            <person name="Coelho M.A."/>
            <person name="Reza M.H."/>
            <person name="Thimmappa B.C."/>
            <person name="Ganguly P."/>
            <person name="Vadnala R.N."/>
            <person name="Sun S."/>
            <person name="Siddharthan R."/>
            <person name="Tellgren-Roth C."/>
            <person name="Dawson T.L."/>
            <person name="Heitman J."/>
            <person name="Sanyal K."/>
        </authorList>
    </citation>
    <scope>NUCLEOTIDE SEQUENCE [LARGE SCALE GENOMIC DNA]</scope>
    <source>
        <strain evidence="1">CBS14141</strain>
    </source>
</reference>
<dbReference type="Proteomes" id="UP000818624">
    <property type="component" value="Chromosome 1"/>
</dbReference>
<evidence type="ECO:0000313" key="2">
    <source>
        <dbReference type="Proteomes" id="UP000818624"/>
    </source>
</evidence>
<dbReference type="SUPFAM" id="SSF50729">
    <property type="entry name" value="PH domain-like"/>
    <property type="match status" value="1"/>
</dbReference>
<evidence type="ECO:0008006" key="3">
    <source>
        <dbReference type="Google" id="ProtNLM"/>
    </source>
</evidence>
<dbReference type="Gene3D" id="2.30.29.30">
    <property type="entry name" value="Pleckstrin-homology domain (PH domain)/Phosphotyrosine-binding domain (PTB)"/>
    <property type="match status" value="1"/>
</dbReference>
<sequence>MYANSGYAKRWLVLLQDGTLFYSINPNKSPRGIIDVPHASVSSDIRHGMF</sequence>